<dbReference type="GO" id="GO:0003964">
    <property type="term" value="F:RNA-directed DNA polymerase activity"/>
    <property type="evidence" value="ECO:0007669"/>
    <property type="project" value="UniProtKB-KW"/>
</dbReference>
<dbReference type="Pfam" id="PF17921">
    <property type="entry name" value="Integrase_H2C2"/>
    <property type="match status" value="1"/>
</dbReference>
<dbReference type="EMBL" id="BQNB010011500">
    <property type="protein sequence ID" value="GJS91377.1"/>
    <property type="molecule type" value="Genomic_DNA"/>
</dbReference>
<name>A0ABQ4ZR13_9ASTR</name>
<dbReference type="Gene3D" id="3.30.420.10">
    <property type="entry name" value="Ribonuclease H-like superfamily/Ribonuclease H"/>
    <property type="match status" value="2"/>
</dbReference>
<dbReference type="InterPro" id="IPR041588">
    <property type="entry name" value="Integrase_H2C2"/>
</dbReference>
<accession>A0ABQ4ZR13</accession>
<dbReference type="SUPFAM" id="SSF53098">
    <property type="entry name" value="Ribonuclease H-like"/>
    <property type="match status" value="1"/>
</dbReference>
<organism evidence="2 3">
    <name type="scientific">Tanacetum coccineum</name>
    <dbReference type="NCBI Taxonomy" id="301880"/>
    <lineage>
        <taxon>Eukaryota</taxon>
        <taxon>Viridiplantae</taxon>
        <taxon>Streptophyta</taxon>
        <taxon>Embryophyta</taxon>
        <taxon>Tracheophyta</taxon>
        <taxon>Spermatophyta</taxon>
        <taxon>Magnoliopsida</taxon>
        <taxon>eudicotyledons</taxon>
        <taxon>Gunneridae</taxon>
        <taxon>Pentapetalae</taxon>
        <taxon>asterids</taxon>
        <taxon>campanulids</taxon>
        <taxon>Asterales</taxon>
        <taxon>Asteraceae</taxon>
        <taxon>Asteroideae</taxon>
        <taxon>Anthemideae</taxon>
        <taxon>Anthemidinae</taxon>
        <taxon>Tanacetum</taxon>
    </lineage>
</organism>
<reference evidence="2" key="2">
    <citation type="submission" date="2022-01" db="EMBL/GenBank/DDBJ databases">
        <authorList>
            <person name="Yamashiro T."/>
            <person name="Shiraishi A."/>
            <person name="Satake H."/>
            <person name="Nakayama K."/>
        </authorList>
    </citation>
    <scope>NUCLEOTIDE SEQUENCE</scope>
</reference>
<comment type="caution">
    <text evidence="2">The sequence shown here is derived from an EMBL/GenBank/DDBJ whole genome shotgun (WGS) entry which is preliminary data.</text>
</comment>
<dbReference type="PANTHER" id="PTHR45835:SF99">
    <property type="entry name" value="CHROMO DOMAIN-CONTAINING PROTEIN-RELATED"/>
    <property type="match status" value="1"/>
</dbReference>
<keyword evidence="2" id="KW-0808">Transferase</keyword>
<dbReference type="Gene3D" id="1.10.340.70">
    <property type="match status" value="1"/>
</dbReference>
<evidence type="ECO:0000259" key="1">
    <source>
        <dbReference type="Pfam" id="PF17921"/>
    </source>
</evidence>
<keyword evidence="2" id="KW-0695">RNA-directed DNA polymerase</keyword>
<proteinExistence type="predicted"/>
<dbReference type="InterPro" id="IPR036397">
    <property type="entry name" value="RNaseH_sf"/>
</dbReference>
<gene>
    <name evidence="2" type="ORF">Tco_0774013</name>
</gene>
<sequence>MDEAHKTRYFVHPGADKMYHDLRDMYWWSGMKRGIATYVSKCLTCSKVKAEHERPSGLLQQPEIPEWKWDKITMDFITKLPKTKSGHDAIWVIVDRLTKSAYFLAIQEDYKMEKLARIYIDEIVAGHGMPTDGPNERIIQILQDMLKACVIDFGDSWDVHLPLAEFSYNNSYHSSIQCAPFEALYGRKCRSPVLWAEIRESRLMGPELVQETTDKVVLTKEKLKAARDRQKSYANNRLKPLELKLVIKCY</sequence>
<feature type="domain" description="Integrase zinc-binding" evidence="1">
    <location>
        <begin position="2"/>
        <end position="50"/>
    </location>
</feature>
<evidence type="ECO:0000313" key="2">
    <source>
        <dbReference type="EMBL" id="GJS91377.1"/>
    </source>
</evidence>
<dbReference type="PANTHER" id="PTHR45835">
    <property type="entry name" value="YALI0A06105P"/>
    <property type="match status" value="1"/>
</dbReference>
<protein>
    <submittedName>
        <fullName evidence="2">Reverse transcriptase domain-containing protein</fullName>
    </submittedName>
</protein>
<reference evidence="2" key="1">
    <citation type="journal article" date="2022" name="Int. J. Mol. Sci.">
        <title>Draft Genome of Tanacetum Coccineum: Genomic Comparison of Closely Related Tanacetum-Family Plants.</title>
        <authorList>
            <person name="Yamashiro T."/>
            <person name="Shiraishi A."/>
            <person name="Nakayama K."/>
            <person name="Satake H."/>
        </authorList>
    </citation>
    <scope>NUCLEOTIDE SEQUENCE</scope>
</reference>
<keyword evidence="3" id="KW-1185">Reference proteome</keyword>
<dbReference type="Proteomes" id="UP001151760">
    <property type="component" value="Unassembled WGS sequence"/>
</dbReference>
<dbReference type="InterPro" id="IPR012337">
    <property type="entry name" value="RNaseH-like_sf"/>
</dbReference>
<evidence type="ECO:0000313" key="3">
    <source>
        <dbReference type="Proteomes" id="UP001151760"/>
    </source>
</evidence>
<keyword evidence="2" id="KW-0548">Nucleotidyltransferase</keyword>